<evidence type="ECO:0000313" key="2">
    <source>
        <dbReference type="EMBL" id="KPI43803.1"/>
    </source>
</evidence>
<dbReference type="EMBL" id="LFJN01000004">
    <property type="protein sequence ID" value="KPI43803.1"/>
    <property type="molecule type" value="Genomic_DNA"/>
</dbReference>
<proteinExistence type="predicted"/>
<dbReference type="STRING" id="1664694.A0A0N1HYX4"/>
<evidence type="ECO:0000313" key="3">
    <source>
        <dbReference type="Proteomes" id="UP000038010"/>
    </source>
</evidence>
<feature type="region of interest" description="Disordered" evidence="1">
    <location>
        <begin position="1"/>
        <end position="26"/>
    </location>
</feature>
<organism evidence="2 3">
    <name type="scientific">Cyphellophora attinorum</name>
    <dbReference type="NCBI Taxonomy" id="1664694"/>
    <lineage>
        <taxon>Eukaryota</taxon>
        <taxon>Fungi</taxon>
        <taxon>Dikarya</taxon>
        <taxon>Ascomycota</taxon>
        <taxon>Pezizomycotina</taxon>
        <taxon>Eurotiomycetes</taxon>
        <taxon>Chaetothyriomycetidae</taxon>
        <taxon>Chaetothyriales</taxon>
        <taxon>Cyphellophoraceae</taxon>
        <taxon>Cyphellophora</taxon>
    </lineage>
</organism>
<dbReference type="Pfam" id="PF13136">
    <property type="entry name" value="DUF3984"/>
    <property type="match status" value="1"/>
</dbReference>
<reference evidence="2 3" key="1">
    <citation type="submission" date="2015-06" db="EMBL/GenBank/DDBJ databases">
        <title>Draft genome of the ant-associated black yeast Phialophora attae CBS 131958.</title>
        <authorList>
            <person name="Moreno L.F."/>
            <person name="Stielow B.J."/>
            <person name="de Hoog S."/>
            <person name="Vicente V.A."/>
            <person name="Weiss V.A."/>
            <person name="de Vries M."/>
            <person name="Cruz L.M."/>
            <person name="Souza E.M."/>
        </authorList>
    </citation>
    <scope>NUCLEOTIDE SEQUENCE [LARGE SCALE GENOMIC DNA]</scope>
    <source>
        <strain evidence="2 3">CBS 131958</strain>
    </source>
</reference>
<dbReference type="InterPro" id="IPR025040">
    <property type="entry name" value="DUF3984"/>
</dbReference>
<protein>
    <submittedName>
        <fullName evidence="2">Uncharacterized protein</fullName>
    </submittedName>
</protein>
<keyword evidence="3" id="KW-1185">Reference proteome</keyword>
<sequence length="482" mass="51928">MESPITRSPSSHSIYAPGPHRRSHPNIQHLSLAPLTPRYPIDPADYLAYHDPTTSTLHTSTSISHIAALPTPGGILTNSPARSRANSRTRLKRKVKSHVNIATPDTDGAPSGAVGSAGYGHSVLRPLQPGGRVSGSKSHSNLNITTPAFEGDSSWLVQTGLALTESSRENKGQSWLGKRDSSTSLVGMVTAPVSPVEERGRGGPTGSLSVIGSTYGSGTASGLNVSAYVRSGRATPNRSRGNSRAGSRRGSRRMLAMTPASPTLGRDAPAEQPDAIAAMKQELEIIQPDWADADTKAEAAAAVHKQPYGYFNSLLAGSATEETEDRFYDLEEEDLYDLDEEDDEDPYENNGLAEHFDNGSDVLDEEEVRREIRKTGVMGRWFDGVVDAMLMLEGEDGEADFLDGQAGGKVAFDDEAKEAEVQTGGEDVSADGSKDDLEEADIETPPEQPQGVWMMLSGWEEWLRDRWVLDGLARIRQSSRTS</sequence>
<feature type="compositionally biased region" description="Polar residues" evidence="1">
    <location>
        <begin position="1"/>
        <end position="13"/>
    </location>
</feature>
<dbReference type="OrthoDB" id="5428495at2759"/>
<evidence type="ECO:0000256" key="1">
    <source>
        <dbReference type="SAM" id="MobiDB-lite"/>
    </source>
</evidence>
<dbReference type="VEuPathDB" id="FungiDB:AB675_6412"/>
<dbReference type="GeneID" id="28738583"/>
<dbReference type="RefSeq" id="XP_018003766.1">
    <property type="nucleotide sequence ID" value="XM_018146703.1"/>
</dbReference>
<dbReference type="AlphaFoldDB" id="A0A0N1HYX4"/>
<gene>
    <name evidence="2" type="ORF">AB675_6412</name>
</gene>
<feature type="region of interest" description="Disordered" evidence="1">
    <location>
        <begin position="230"/>
        <end position="269"/>
    </location>
</feature>
<accession>A0A0N1HYX4</accession>
<dbReference type="Proteomes" id="UP000038010">
    <property type="component" value="Unassembled WGS sequence"/>
</dbReference>
<feature type="region of interest" description="Disordered" evidence="1">
    <location>
        <begin position="420"/>
        <end position="450"/>
    </location>
</feature>
<comment type="caution">
    <text evidence="2">The sequence shown here is derived from an EMBL/GenBank/DDBJ whole genome shotgun (WGS) entry which is preliminary data.</text>
</comment>
<name>A0A0N1HYX4_9EURO</name>